<sequence length="344" mass="36696">MLRTGQLRMDQHAQPALIFPSFNITKKGGPLEPITFNWKDPQPGEIVVKVLACGVCTSICNDEAAKHQEWPAVKYPIVPGHEIVGEVAAIPSTESKWKLGQVVGSGWHGGHCHLCATCRVGDYMMCEKQDVNGILRHGGTEAVCAVPDGMDPAEVAPLFCAGVTMFNGLRNMSARPPDYVAIQGIGGLGHLGIQFAKAMGYRPIALSSSDAKEELSKTLGAEVYVDGSKVDQAEALQELGGAKLIMCTAPNADVIHTLLPGLAVGGELCVVVLTGEAPINLGALVTKRLSVRGWPSGVAPDSEDCVKFAKVHGIRTMVQKFPLEKAEEAYNHRSTARFRAVIIP</sequence>
<dbReference type="InterPro" id="IPR013154">
    <property type="entry name" value="ADH-like_N"/>
</dbReference>
<dbReference type="Gene3D" id="3.40.50.720">
    <property type="entry name" value="NAD(P)-binding Rossmann-like Domain"/>
    <property type="match status" value="1"/>
</dbReference>
<dbReference type="SUPFAM" id="SSF50129">
    <property type="entry name" value="GroES-like"/>
    <property type="match status" value="1"/>
</dbReference>
<keyword evidence="6" id="KW-0520">NAD</keyword>
<comment type="cofactor">
    <cofactor evidence="1">
        <name>Zn(2+)</name>
        <dbReference type="ChEBI" id="CHEBI:29105"/>
    </cofactor>
</comment>
<dbReference type="FunFam" id="3.40.50.720:FF:000039">
    <property type="entry name" value="Alcohol dehydrogenase AdhP"/>
    <property type="match status" value="1"/>
</dbReference>
<dbReference type="GO" id="GO:0005737">
    <property type="term" value="C:cytoplasm"/>
    <property type="evidence" value="ECO:0007669"/>
    <property type="project" value="TreeGrafter"/>
</dbReference>
<dbReference type="GeneID" id="36325784"/>
<keyword evidence="10" id="KW-1185">Reference proteome</keyword>
<dbReference type="PANTHER" id="PTHR42940">
    <property type="entry name" value="ALCOHOL DEHYDROGENASE 1-RELATED"/>
    <property type="match status" value="1"/>
</dbReference>
<dbReference type="InterPro" id="IPR013149">
    <property type="entry name" value="ADH-like_C"/>
</dbReference>
<evidence type="ECO:0000256" key="1">
    <source>
        <dbReference type="ARBA" id="ARBA00001947"/>
    </source>
</evidence>
<evidence type="ECO:0008006" key="11">
    <source>
        <dbReference type="Google" id="ProtNLM"/>
    </source>
</evidence>
<evidence type="ECO:0000256" key="2">
    <source>
        <dbReference type="ARBA" id="ARBA00008072"/>
    </source>
</evidence>
<dbReference type="Proteomes" id="UP000194127">
    <property type="component" value="Unassembled WGS sequence"/>
</dbReference>
<gene>
    <name evidence="9" type="ORF">POSPLADRAFT_1056785</name>
</gene>
<dbReference type="InterPro" id="IPR011032">
    <property type="entry name" value="GroES-like_sf"/>
</dbReference>
<dbReference type="PANTHER" id="PTHR42940:SF7">
    <property type="entry name" value="ALCOHOL DEHYDROGENASE-LIKE N-TERMINAL DOMAIN-CONTAINING PROTEIN"/>
    <property type="match status" value="1"/>
</dbReference>
<protein>
    <recommendedName>
        <fullName evidence="11">Enoyl reductase (ER) domain-containing protein</fullName>
    </recommendedName>
</protein>
<name>A0A1X6N0Q5_9APHY</name>
<dbReference type="Pfam" id="PF00107">
    <property type="entry name" value="ADH_zinc_N"/>
    <property type="match status" value="1"/>
</dbReference>
<proteinExistence type="inferred from homology"/>
<evidence type="ECO:0000256" key="6">
    <source>
        <dbReference type="ARBA" id="ARBA00023027"/>
    </source>
</evidence>
<evidence type="ECO:0000256" key="3">
    <source>
        <dbReference type="ARBA" id="ARBA00022723"/>
    </source>
</evidence>
<feature type="domain" description="Alcohol dehydrogenase-like N-terminal" evidence="8">
    <location>
        <begin position="42"/>
        <end position="148"/>
    </location>
</feature>
<evidence type="ECO:0000256" key="5">
    <source>
        <dbReference type="ARBA" id="ARBA00023002"/>
    </source>
</evidence>
<keyword evidence="3" id="KW-0479">Metal-binding</keyword>
<evidence type="ECO:0000313" key="9">
    <source>
        <dbReference type="EMBL" id="OSX62198.1"/>
    </source>
</evidence>
<feature type="domain" description="Alcohol dehydrogenase-like C-terminal" evidence="7">
    <location>
        <begin position="187"/>
        <end position="298"/>
    </location>
</feature>
<reference evidence="9 10" key="1">
    <citation type="submission" date="2017-04" db="EMBL/GenBank/DDBJ databases">
        <title>Genome Sequence of the Model Brown-Rot Fungus Postia placenta SB12.</title>
        <authorList>
            <consortium name="DOE Joint Genome Institute"/>
            <person name="Gaskell J."/>
            <person name="Kersten P."/>
            <person name="Larrondo L.F."/>
            <person name="Canessa P."/>
            <person name="Martinez D."/>
            <person name="Hibbett D."/>
            <person name="Schmoll M."/>
            <person name="Kubicek C.P."/>
            <person name="Martinez A.T."/>
            <person name="Yadav J."/>
            <person name="Master E."/>
            <person name="Magnuson J.K."/>
            <person name="James T."/>
            <person name="Yaver D."/>
            <person name="Berka R."/>
            <person name="Labutti K."/>
            <person name="Lipzen A."/>
            <person name="Aerts A."/>
            <person name="Barry K."/>
            <person name="Henrissat B."/>
            <person name="Blanchette R."/>
            <person name="Grigoriev I."/>
            <person name="Cullen D."/>
        </authorList>
    </citation>
    <scope>NUCLEOTIDE SEQUENCE [LARGE SCALE GENOMIC DNA]</scope>
    <source>
        <strain evidence="9 10">MAD-698-R-SB12</strain>
    </source>
</reference>
<evidence type="ECO:0000313" key="10">
    <source>
        <dbReference type="Proteomes" id="UP000194127"/>
    </source>
</evidence>
<dbReference type="STRING" id="670580.A0A1X6N0Q5"/>
<evidence type="ECO:0000256" key="4">
    <source>
        <dbReference type="ARBA" id="ARBA00022833"/>
    </source>
</evidence>
<dbReference type="AlphaFoldDB" id="A0A1X6N0Q5"/>
<evidence type="ECO:0000259" key="8">
    <source>
        <dbReference type="Pfam" id="PF08240"/>
    </source>
</evidence>
<keyword evidence="4" id="KW-0862">Zinc</keyword>
<dbReference type="Pfam" id="PF08240">
    <property type="entry name" value="ADH_N"/>
    <property type="match status" value="1"/>
</dbReference>
<dbReference type="EMBL" id="KZ110597">
    <property type="protein sequence ID" value="OSX62198.1"/>
    <property type="molecule type" value="Genomic_DNA"/>
</dbReference>
<dbReference type="RefSeq" id="XP_024338992.1">
    <property type="nucleotide sequence ID" value="XM_024480834.1"/>
</dbReference>
<dbReference type="SUPFAM" id="SSF51735">
    <property type="entry name" value="NAD(P)-binding Rossmann-fold domains"/>
    <property type="match status" value="1"/>
</dbReference>
<dbReference type="InterPro" id="IPR036291">
    <property type="entry name" value="NAD(P)-bd_dom_sf"/>
</dbReference>
<comment type="similarity">
    <text evidence="2">Belongs to the zinc-containing alcohol dehydrogenase family.</text>
</comment>
<dbReference type="Gene3D" id="3.90.180.10">
    <property type="entry name" value="Medium-chain alcohol dehydrogenases, catalytic domain"/>
    <property type="match status" value="1"/>
</dbReference>
<dbReference type="GO" id="GO:0004022">
    <property type="term" value="F:alcohol dehydrogenase (NAD+) activity"/>
    <property type="evidence" value="ECO:0007669"/>
    <property type="project" value="TreeGrafter"/>
</dbReference>
<accession>A0A1X6N0Q5</accession>
<organism evidence="9 10">
    <name type="scientific">Postia placenta MAD-698-R-SB12</name>
    <dbReference type="NCBI Taxonomy" id="670580"/>
    <lineage>
        <taxon>Eukaryota</taxon>
        <taxon>Fungi</taxon>
        <taxon>Dikarya</taxon>
        <taxon>Basidiomycota</taxon>
        <taxon>Agaricomycotina</taxon>
        <taxon>Agaricomycetes</taxon>
        <taxon>Polyporales</taxon>
        <taxon>Adustoporiaceae</taxon>
        <taxon>Rhodonia</taxon>
    </lineage>
</organism>
<keyword evidence="5" id="KW-0560">Oxidoreductase</keyword>
<dbReference type="OrthoDB" id="1560166at2759"/>
<dbReference type="GO" id="GO:0046872">
    <property type="term" value="F:metal ion binding"/>
    <property type="evidence" value="ECO:0007669"/>
    <property type="project" value="UniProtKB-KW"/>
</dbReference>
<evidence type="ECO:0000259" key="7">
    <source>
        <dbReference type="Pfam" id="PF00107"/>
    </source>
</evidence>